<dbReference type="Pfam" id="PF03916">
    <property type="entry name" value="NrfD"/>
    <property type="match status" value="1"/>
</dbReference>
<feature type="non-terminal residue" evidence="8">
    <location>
        <position position="1"/>
    </location>
</feature>
<comment type="caution">
    <text evidence="8">The sequence shown here is derived from an EMBL/GenBank/DDBJ whole genome shotgun (WGS) entry which is preliminary data.</text>
</comment>
<evidence type="ECO:0000256" key="5">
    <source>
        <dbReference type="ARBA" id="ARBA00022989"/>
    </source>
</evidence>
<keyword evidence="6 7" id="KW-0472">Membrane</keyword>
<evidence type="ECO:0008006" key="9">
    <source>
        <dbReference type="Google" id="ProtNLM"/>
    </source>
</evidence>
<feature type="transmembrane region" description="Helical" evidence="7">
    <location>
        <begin position="22"/>
        <end position="42"/>
    </location>
</feature>
<feature type="transmembrane region" description="Helical" evidence="7">
    <location>
        <begin position="396"/>
        <end position="415"/>
    </location>
</feature>
<reference evidence="8" key="1">
    <citation type="journal article" date="2015" name="Nature">
        <title>Complex archaea that bridge the gap between prokaryotes and eukaryotes.</title>
        <authorList>
            <person name="Spang A."/>
            <person name="Saw J.H."/>
            <person name="Jorgensen S.L."/>
            <person name="Zaremba-Niedzwiedzka K."/>
            <person name="Martijn J."/>
            <person name="Lind A.E."/>
            <person name="van Eijk R."/>
            <person name="Schleper C."/>
            <person name="Guy L."/>
            <person name="Ettema T.J."/>
        </authorList>
    </citation>
    <scope>NUCLEOTIDE SEQUENCE</scope>
</reference>
<protein>
    <recommendedName>
        <fullName evidence="9">Hydrogenase</fullName>
    </recommendedName>
</protein>
<dbReference type="PANTHER" id="PTHR43044">
    <property type="match status" value="1"/>
</dbReference>
<dbReference type="EMBL" id="LAZR01042055">
    <property type="protein sequence ID" value="KKL10456.1"/>
    <property type="molecule type" value="Genomic_DNA"/>
</dbReference>
<comment type="similarity">
    <text evidence="2">Belongs to the NrfD family.</text>
</comment>
<name>A0A0F9CXT5_9ZZZZ</name>
<evidence type="ECO:0000256" key="1">
    <source>
        <dbReference type="ARBA" id="ARBA00004651"/>
    </source>
</evidence>
<evidence type="ECO:0000256" key="3">
    <source>
        <dbReference type="ARBA" id="ARBA00022475"/>
    </source>
</evidence>
<sequence length="469" mass="53053">ILLTLCCLPGTLRSRSGDMSNLLAMAIAMSIIIAGFVVYYATTVYGLQLWGTNESSYWGLDIPAFIYFIGLSHSGTLLSAILLLTKSDWRKPVYRSAEAMTFFAIIAASLTLLMHVGRPWRVFYMMPYPNERTLWTSFKSALSWDMVAIATYMSISGLFLVMGSIPDFAAARDRMTGMRKKLMTVLALGWKGTDREWKNLHRAYVVLAALLVPLAASVHSVVAWDWAITNVPGFHSTIFAPFFVAGAIYSGVAGVVIVMIIIRKTLKMQEYIKPYHIDMLAKLLLAVGLIWIYITAMEVMVPWYKTSINNFEWNTLVSKLVGRWAPHYWLMVVTCGVIPLLMFKQKVRRSMGWMFLVAASIQVGMFMERFIIIVPGQNTGYIPSRWGDFSPTWVDFTLFLILASTVFFILFLFFVKLVPPVSIYEVKEILPIPKRLKGKEIEQPVEEVEELEPITVKKKPKPQPDSGDS</sequence>
<feature type="transmembrane region" description="Helical" evidence="7">
    <location>
        <begin position="238"/>
        <end position="262"/>
    </location>
</feature>
<evidence type="ECO:0000313" key="8">
    <source>
        <dbReference type="EMBL" id="KKL10456.1"/>
    </source>
</evidence>
<evidence type="ECO:0000256" key="2">
    <source>
        <dbReference type="ARBA" id="ARBA00008929"/>
    </source>
</evidence>
<feature type="transmembrane region" description="Helical" evidence="7">
    <location>
        <begin position="149"/>
        <end position="171"/>
    </location>
</feature>
<accession>A0A0F9CXT5</accession>
<keyword evidence="5 7" id="KW-1133">Transmembrane helix</keyword>
<dbReference type="GO" id="GO:0005886">
    <property type="term" value="C:plasma membrane"/>
    <property type="evidence" value="ECO:0007669"/>
    <property type="project" value="UniProtKB-SubCell"/>
</dbReference>
<dbReference type="PANTHER" id="PTHR43044:SF2">
    <property type="entry name" value="POLYSULPHIDE REDUCTASE NRFD"/>
    <property type="match status" value="1"/>
</dbReference>
<keyword evidence="4 7" id="KW-0812">Transmembrane</keyword>
<keyword evidence="3" id="KW-1003">Cell membrane</keyword>
<feature type="transmembrane region" description="Helical" evidence="7">
    <location>
        <begin position="355"/>
        <end position="376"/>
    </location>
</feature>
<comment type="subcellular location">
    <subcellularLocation>
        <location evidence="1">Cell membrane</location>
        <topology evidence="1">Multi-pass membrane protein</topology>
    </subcellularLocation>
</comment>
<feature type="transmembrane region" description="Helical" evidence="7">
    <location>
        <begin position="283"/>
        <end position="304"/>
    </location>
</feature>
<feature type="transmembrane region" description="Helical" evidence="7">
    <location>
        <begin position="324"/>
        <end position="343"/>
    </location>
</feature>
<evidence type="ECO:0000256" key="7">
    <source>
        <dbReference type="SAM" id="Phobius"/>
    </source>
</evidence>
<dbReference type="AlphaFoldDB" id="A0A0F9CXT5"/>
<evidence type="ECO:0000256" key="6">
    <source>
        <dbReference type="ARBA" id="ARBA00023136"/>
    </source>
</evidence>
<feature type="transmembrane region" description="Helical" evidence="7">
    <location>
        <begin position="62"/>
        <end position="85"/>
    </location>
</feature>
<feature type="transmembrane region" description="Helical" evidence="7">
    <location>
        <begin position="97"/>
        <end position="117"/>
    </location>
</feature>
<evidence type="ECO:0000256" key="4">
    <source>
        <dbReference type="ARBA" id="ARBA00022692"/>
    </source>
</evidence>
<dbReference type="InterPro" id="IPR005614">
    <property type="entry name" value="NrfD-like"/>
</dbReference>
<feature type="transmembrane region" description="Helical" evidence="7">
    <location>
        <begin position="204"/>
        <end position="226"/>
    </location>
</feature>
<gene>
    <name evidence="8" type="ORF">LCGC14_2555640</name>
</gene>
<proteinExistence type="inferred from homology"/>
<organism evidence="8">
    <name type="scientific">marine sediment metagenome</name>
    <dbReference type="NCBI Taxonomy" id="412755"/>
    <lineage>
        <taxon>unclassified sequences</taxon>
        <taxon>metagenomes</taxon>
        <taxon>ecological metagenomes</taxon>
    </lineage>
</organism>
<dbReference type="Gene3D" id="1.20.1630.10">
    <property type="entry name" value="Formate dehydrogenase/DMSO reductase domain"/>
    <property type="match status" value="1"/>
</dbReference>